<reference evidence="3" key="2">
    <citation type="submission" date="2020-09" db="EMBL/GenBank/DDBJ databases">
        <authorList>
            <person name="Sun Q."/>
            <person name="Ohkuma M."/>
        </authorList>
    </citation>
    <scope>NUCLEOTIDE SEQUENCE</scope>
    <source>
        <strain evidence="3">JCM 5016</strain>
    </source>
</reference>
<proteinExistence type="predicted"/>
<dbReference type="EMBL" id="BMWH01000015">
    <property type="protein sequence ID" value="GGZ95570.1"/>
    <property type="molecule type" value="Genomic_DNA"/>
</dbReference>
<feature type="compositionally biased region" description="Pro residues" evidence="1">
    <location>
        <begin position="85"/>
        <end position="99"/>
    </location>
</feature>
<protein>
    <submittedName>
        <fullName evidence="3">Uncharacterized protein</fullName>
    </submittedName>
</protein>
<organism evidence="3 4">
    <name type="scientific">Streptomyces echinoruber</name>
    <dbReference type="NCBI Taxonomy" id="68898"/>
    <lineage>
        <taxon>Bacteria</taxon>
        <taxon>Bacillati</taxon>
        <taxon>Actinomycetota</taxon>
        <taxon>Actinomycetes</taxon>
        <taxon>Kitasatosporales</taxon>
        <taxon>Streptomycetaceae</taxon>
        <taxon>Streptomyces</taxon>
    </lineage>
</organism>
<accession>A0A918RFJ7</accession>
<keyword evidence="2" id="KW-1133">Transmembrane helix</keyword>
<keyword evidence="2" id="KW-0472">Membrane</keyword>
<feature type="region of interest" description="Disordered" evidence="1">
    <location>
        <begin position="79"/>
        <end position="108"/>
    </location>
</feature>
<gene>
    <name evidence="3" type="ORF">GCM10010389_38410</name>
</gene>
<dbReference type="AlphaFoldDB" id="A0A918RFJ7"/>
<sequence length="221" mass="22904">MSDDLTADELTAALRGLATANETPPSVAAPEIRRRAVRRGRRRRTALTLGAGAAALALAAFALTLGSGDAPVRREAPAVTAPRLPASPTPRFPASPTPTTPLSTPVTGTVDFGKRALTVDGRVMPITSGYPVRPAAGLLTVAATLDLTRDTVDELAKSTCKVAAPYVVELRGTDNSSLYVGSLTCAPRAGAWIGLDAKNAVWLYHRLRPGDTLSVAVTPSA</sequence>
<comment type="caution">
    <text evidence="3">The sequence shown here is derived from an EMBL/GenBank/DDBJ whole genome shotgun (WGS) entry which is preliminary data.</text>
</comment>
<keyword evidence="2" id="KW-0812">Transmembrane</keyword>
<evidence type="ECO:0000313" key="4">
    <source>
        <dbReference type="Proteomes" id="UP000623010"/>
    </source>
</evidence>
<evidence type="ECO:0000256" key="2">
    <source>
        <dbReference type="SAM" id="Phobius"/>
    </source>
</evidence>
<feature type="transmembrane region" description="Helical" evidence="2">
    <location>
        <begin position="45"/>
        <end position="65"/>
    </location>
</feature>
<dbReference type="RefSeq" id="WP_190058666.1">
    <property type="nucleotide sequence ID" value="NZ_BMWH01000015.1"/>
</dbReference>
<evidence type="ECO:0000256" key="1">
    <source>
        <dbReference type="SAM" id="MobiDB-lite"/>
    </source>
</evidence>
<evidence type="ECO:0000313" key="3">
    <source>
        <dbReference type="EMBL" id="GGZ95570.1"/>
    </source>
</evidence>
<name>A0A918RFJ7_9ACTN</name>
<dbReference type="Proteomes" id="UP000623010">
    <property type="component" value="Unassembled WGS sequence"/>
</dbReference>
<reference evidence="3" key="1">
    <citation type="journal article" date="2014" name="Int. J. Syst. Evol. Microbiol.">
        <title>Complete genome sequence of Corynebacterium casei LMG S-19264T (=DSM 44701T), isolated from a smear-ripened cheese.</title>
        <authorList>
            <consortium name="US DOE Joint Genome Institute (JGI-PGF)"/>
            <person name="Walter F."/>
            <person name="Albersmeier A."/>
            <person name="Kalinowski J."/>
            <person name="Ruckert C."/>
        </authorList>
    </citation>
    <scope>NUCLEOTIDE SEQUENCE</scope>
    <source>
        <strain evidence="3">JCM 5016</strain>
    </source>
</reference>
<keyword evidence="4" id="KW-1185">Reference proteome</keyword>